<dbReference type="PATRIC" id="fig|1434110.4.peg.1811"/>
<dbReference type="GeneID" id="24830654"/>
<dbReference type="KEGG" id="mhor:MSHOH_1456"/>
<reference evidence="1 2" key="1">
    <citation type="submission" date="2014-07" db="EMBL/GenBank/DDBJ databases">
        <title>Methanogenic archaea and the global carbon cycle.</title>
        <authorList>
            <person name="Henriksen J.R."/>
            <person name="Luke J."/>
            <person name="Reinhart S."/>
            <person name="Benedict M.N."/>
            <person name="Youngblut N.D."/>
            <person name="Metcalf M.E."/>
            <person name="Whitaker R.J."/>
            <person name="Metcalf W.W."/>
        </authorList>
    </citation>
    <scope>NUCLEOTIDE SEQUENCE [LARGE SCALE GENOMIC DNA]</scope>
    <source>
        <strain evidence="1 2">HB-1</strain>
    </source>
</reference>
<sequence length="105" mass="11588">MDLNAETASYIMNAVLLPLLGVLVVKLRKAAPELLEYARQLSNLRVKAKTVLNIMGMIYAIASKIDKYIENDGEIDTTEAKDLLVDIKNLANSPDVKALREELSA</sequence>
<dbReference type="AlphaFoldDB" id="A0A0E3S8W5"/>
<name>A0A0E3S8W5_9EURY</name>
<dbReference type="STRING" id="1434110.MSHOH_1456"/>
<keyword evidence="2" id="KW-1185">Reference proteome</keyword>
<gene>
    <name evidence="1" type="ORF">MSHOH_1456</name>
</gene>
<proteinExistence type="predicted"/>
<accession>A0A0E3S8W5</accession>
<dbReference type="HOGENOM" id="CLU_2230388_0_0_2"/>
<evidence type="ECO:0008006" key="3">
    <source>
        <dbReference type="Google" id="ProtNLM"/>
    </source>
</evidence>
<evidence type="ECO:0000313" key="2">
    <source>
        <dbReference type="Proteomes" id="UP000033101"/>
    </source>
</evidence>
<organism evidence="1 2">
    <name type="scientific">Methanosarcina horonobensis HB-1 = JCM 15518</name>
    <dbReference type="NCBI Taxonomy" id="1434110"/>
    <lineage>
        <taxon>Archaea</taxon>
        <taxon>Methanobacteriati</taxon>
        <taxon>Methanobacteriota</taxon>
        <taxon>Stenosarchaea group</taxon>
        <taxon>Methanomicrobia</taxon>
        <taxon>Methanosarcinales</taxon>
        <taxon>Methanosarcinaceae</taxon>
        <taxon>Methanosarcina</taxon>
    </lineage>
</organism>
<dbReference type="Proteomes" id="UP000033101">
    <property type="component" value="Chromosome"/>
</dbReference>
<dbReference type="RefSeq" id="WP_048138672.1">
    <property type="nucleotide sequence ID" value="NZ_BBCW01000013.1"/>
</dbReference>
<dbReference type="EMBL" id="CP009516">
    <property type="protein sequence ID" value="AKB77939.1"/>
    <property type="molecule type" value="Genomic_DNA"/>
</dbReference>
<evidence type="ECO:0000313" key="1">
    <source>
        <dbReference type="EMBL" id="AKB77939.1"/>
    </source>
</evidence>
<protein>
    <recommendedName>
        <fullName evidence="3">Phage protein</fullName>
    </recommendedName>
</protein>